<comment type="similarity">
    <text evidence="1">Belongs to the sel-1 family.</text>
</comment>
<keyword evidence="3" id="KW-1185">Reference proteome</keyword>
<dbReference type="EMBL" id="CAJVQB010009870">
    <property type="protein sequence ID" value="CAG8734538.1"/>
    <property type="molecule type" value="Genomic_DNA"/>
</dbReference>
<evidence type="ECO:0000313" key="2">
    <source>
        <dbReference type="EMBL" id="CAG8734538.1"/>
    </source>
</evidence>
<dbReference type="PANTHER" id="PTHR11102">
    <property type="entry name" value="SEL-1-LIKE PROTEIN"/>
    <property type="match status" value="1"/>
</dbReference>
<evidence type="ECO:0000256" key="1">
    <source>
        <dbReference type="ARBA" id="ARBA00038101"/>
    </source>
</evidence>
<proteinExistence type="inferred from homology"/>
<name>A0ABN7V7X1_GIGMA</name>
<protein>
    <submittedName>
        <fullName evidence="2">35543_t:CDS:1</fullName>
    </submittedName>
</protein>
<dbReference type="Pfam" id="PF08238">
    <property type="entry name" value="Sel1"/>
    <property type="match status" value="4"/>
</dbReference>
<dbReference type="PANTHER" id="PTHR11102:SF160">
    <property type="entry name" value="ERAD-ASSOCIATED E3 UBIQUITIN-PROTEIN LIGASE COMPONENT HRD3"/>
    <property type="match status" value="1"/>
</dbReference>
<dbReference type="Proteomes" id="UP000789901">
    <property type="component" value="Unassembled WGS sequence"/>
</dbReference>
<accession>A0ABN7V7X1</accession>
<dbReference type="Gene3D" id="1.25.40.10">
    <property type="entry name" value="Tetratricopeptide repeat domain"/>
    <property type="match status" value="1"/>
</dbReference>
<dbReference type="InterPro" id="IPR006597">
    <property type="entry name" value="Sel1-like"/>
</dbReference>
<comment type="caution">
    <text evidence="2">The sequence shown here is derived from an EMBL/GenBank/DDBJ whole genome shotgun (WGS) entry which is preliminary data.</text>
</comment>
<dbReference type="InterPro" id="IPR050767">
    <property type="entry name" value="Sel1_AlgK"/>
</dbReference>
<gene>
    <name evidence="2" type="ORF">GMARGA_LOCUS14720</name>
</gene>
<dbReference type="SUPFAM" id="SSF81901">
    <property type="entry name" value="HCP-like"/>
    <property type="match status" value="1"/>
</dbReference>
<reference evidence="2 3" key="1">
    <citation type="submission" date="2021-06" db="EMBL/GenBank/DDBJ databases">
        <authorList>
            <person name="Kallberg Y."/>
            <person name="Tangrot J."/>
            <person name="Rosling A."/>
        </authorList>
    </citation>
    <scope>NUCLEOTIDE SEQUENCE [LARGE SCALE GENOMIC DNA]</scope>
    <source>
        <strain evidence="2 3">120-4 pot B 10/14</strain>
    </source>
</reference>
<sequence>MSETDKKFDEYILKTLKTEHCISGSNAIIASLFQEFIKLYIKDMDTNSDDAVNDINIWLKNNCNNSKEIFNFTMKFEDLEHRETVLAYFYTKGFGTNKDYKECLYWCKKGCEKKDVYSYYEAAFCYRYSLGTSEGYNEAFRYFNLAVGGGVLKAKRELAIMHMNGIGCEENKAKAVCLLKEAGEQDKIACGMISDCYYDGIGIEIDLIEALKYYKICWKKWECSRAIIRIPLIEAKLGIPIEQRCNLR</sequence>
<evidence type="ECO:0000313" key="3">
    <source>
        <dbReference type="Proteomes" id="UP000789901"/>
    </source>
</evidence>
<organism evidence="2 3">
    <name type="scientific">Gigaspora margarita</name>
    <dbReference type="NCBI Taxonomy" id="4874"/>
    <lineage>
        <taxon>Eukaryota</taxon>
        <taxon>Fungi</taxon>
        <taxon>Fungi incertae sedis</taxon>
        <taxon>Mucoromycota</taxon>
        <taxon>Glomeromycotina</taxon>
        <taxon>Glomeromycetes</taxon>
        <taxon>Diversisporales</taxon>
        <taxon>Gigasporaceae</taxon>
        <taxon>Gigaspora</taxon>
    </lineage>
</organism>
<dbReference type="SMART" id="SM00671">
    <property type="entry name" value="SEL1"/>
    <property type="match status" value="4"/>
</dbReference>
<dbReference type="InterPro" id="IPR011990">
    <property type="entry name" value="TPR-like_helical_dom_sf"/>
</dbReference>